<feature type="signal peptide" evidence="1">
    <location>
        <begin position="1"/>
        <end position="24"/>
    </location>
</feature>
<accession>A0A9X1F0T3</accession>
<feature type="chain" id="PRO_5040753631" evidence="1">
    <location>
        <begin position="25"/>
        <end position="211"/>
    </location>
</feature>
<evidence type="ECO:0000259" key="2">
    <source>
        <dbReference type="Pfam" id="PF13590"/>
    </source>
</evidence>
<reference evidence="3" key="1">
    <citation type="submission" date="2021-04" db="EMBL/GenBank/DDBJ databases">
        <authorList>
            <person name="Pira H."/>
            <person name="Risdian C."/>
            <person name="Wink J."/>
        </authorList>
    </citation>
    <scope>NUCLEOTIDE SEQUENCE</scope>
    <source>
        <strain evidence="3">WH158</strain>
    </source>
</reference>
<dbReference type="Proteomes" id="UP001138681">
    <property type="component" value="Unassembled WGS sequence"/>
</dbReference>
<evidence type="ECO:0000256" key="1">
    <source>
        <dbReference type="SAM" id="SignalP"/>
    </source>
</evidence>
<keyword evidence="4" id="KW-1185">Reference proteome</keyword>
<dbReference type="EMBL" id="JAGSPC010000001">
    <property type="protein sequence ID" value="MBV7258241.1"/>
    <property type="molecule type" value="Genomic_DNA"/>
</dbReference>
<protein>
    <submittedName>
        <fullName evidence="3">DUF4136 domain-containing protein</fullName>
    </submittedName>
</protein>
<dbReference type="Pfam" id="PF13590">
    <property type="entry name" value="DUF4136"/>
    <property type="match status" value="1"/>
</dbReference>
<evidence type="ECO:0000313" key="4">
    <source>
        <dbReference type="Proteomes" id="UP001138681"/>
    </source>
</evidence>
<proteinExistence type="predicted"/>
<feature type="domain" description="DUF4136" evidence="2">
    <location>
        <begin position="63"/>
        <end position="194"/>
    </location>
</feature>
<evidence type="ECO:0000313" key="3">
    <source>
        <dbReference type="EMBL" id="MBV7258241.1"/>
    </source>
</evidence>
<keyword evidence="1" id="KW-0732">Signal</keyword>
<gene>
    <name evidence="3" type="ORF">KCG46_01480</name>
</gene>
<comment type="caution">
    <text evidence="3">The sequence shown here is derived from an EMBL/GenBank/DDBJ whole genome shotgun (WGS) entry which is preliminary data.</text>
</comment>
<name>A0A9X1F0T3_9SPHN</name>
<dbReference type="InterPro" id="IPR025411">
    <property type="entry name" value="DUF4136"/>
</dbReference>
<sequence length="211" mass="22048">MTRTYHSMKLALVPIAALSLSACVTPYTGPVEVTRFVAEDTSALGTGSISVAIRTGEDDGAERLDTTYRDAIMRELERLGYSASAAGEPDQQALANITTTPIETVQGRSGTSVGVGGSTGSFGGGVGLGIGFSLGGKNKNREVTQMEVRITSQNTGETLWEGRAEIVTSTDSAYNPPAENARALAAALFRDFPGGNGETVQLTVDELERTP</sequence>
<dbReference type="AlphaFoldDB" id="A0A9X1F0T3"/>
<dbReference type="PROSITE" id="PS51257">
    <property type="entry name" value="PROKAR_LIPOPROTEIN"/>
    <property type="match status" value="1"/>
</dbReference>
<dbReference type="RefSeq" id="WP_218403586.1">
    <property type="nucleotide sequence ID" value="NZ_JAGSPC010000001.1"/>
</dbReference>
<organism evidence="3 4">
    <name type="scientific">Erythrobacter crassostreae</name>
    <dbReference type="NCBI Taxonomy" id="2828328"/>
    <lineage>
        <taxon>Bacteria</taxon>
        <taxon>Pseudomonadati</taxon>
        <taxon>Pseudomonadota</taxon>
        <taxon>Alphaproteobacteria</taxon>
        <taxon>Sphingomonadales</taxon>
        <taxon>Erythrobacteraceae</taxon>
        <taxon>Erythrobacter/Porphyrobacter group</taxon>
        <taxon>Erythrobacter</taxon>
    </lineage>
</organism>